<dbReference type="HAMAP" id="MF_00454">
    <property type="entry name" value="FluC"/>
    <property type="match status" value="1"/>
</dbReference>
<dbReference type="Proteomes" id="UP001174932">
    <property type="component" value="Unassembled WGS sequence"/>
</dbReference>
<feature type="transmembrane region" description="Helical" evidence="12">
    <location>
        <begin position="67"/>
        <end position="91"/>
    </location>
</feature>
<dbReference type="NCBIfam" id="NF010791">
    <property type="entry name" value="PRK14195.1"/>
    <property type="match status" value="1"/>
</dbReference>
<comment type="similarity">
    <text evidence="10 12">Belongs to the fluoride channel Fluc/FEX (TC 1.A.43) family.</text>
</comment>
<evidence type="ECO:0000256" key="2">
    <source>
        <dbReference type="ARBA" id="ARBA00022475"/>
    </source>
</evidence>
<comment type="caution">
    <text evidence="13">The sequence shown here is derived from an EMBL/GenBank/DDBJ whole genome shotgun (WGS) entry which is preliminary data.</text>
</comment>
<evidence type="ECO:0000313" key="14">
    <source>
        <dbReference type="Proteomes" id="UP001174932"/>
    </source>
</evidence>
<comment type="subcellular location">
    <subcellularLocation>
        <location evidence="1 12">Cell membrane</location>
        <topology evidence="1 12">Multi-pass membrane protein</topology>
    </subcellularLocation>
</comment>
<evidence type="ECO:0000256" key="7">
    <source>
        <dbReference type="ARBA" id="ARBA00023065"/>
    </source>
</evidence>
<protein>
    <recommendedName>
        <fullName evidence="12">Fluoride-specific ion channel FluC</fullName>
    </recommendedName>
</protein>
<dbReference type="Pfam" id="PF02537">
    <property type="entry name" value="CRCB"/>
    <property type="match status" value="1"/>
</dbReference>
<keyword evidence="5 12" id="KW-1133">Transmembrane helix</keyword>
<gene>
    <name evidence="12 13" type="primary">crcB</name>
    <name evidence="12" type="synonym">fluC</name>
    <name evidence="13" type="ORF">Q4481_03960</name>
</gene>
<keyword evidence="12" id="KW-0813">Transport</keyword>
<reference evidence="13" key="1">
    <citation type="journal article" date="2015" name="Int. J. Syst. Evol. Microbiol.">
        <title>Rhizobium alvei sp. nov., isolated from a freshwater river.</title>
        <authorList>
            <person name="Sheu S.Y."/>
            <person name="Huang H.W."/>
            <person name="Young C.C."/>
            <person name="Chen W.M."/>
        </authorList>
    </citation>
    <scope>NUCLEOTIDE SEQUENCE</scope>
    <source>
        <strain evidence="13">TNR-22</strain>
    </source>
</reference>
<feature type="transmembrane region" description="Helical" evidence="12">
    <location>
        <begin position="97"/>
        <end position="120"/>
    </location>
</feature>
<evidence type="ECO:0000256" key="6">
    <source>
        <dbReference type="ARBA" id="ARBA00023053"/>
    </source>
</evidence>
<keyword evidence="7 12" id="KW-0406">Ion transport</keyword>
<comment type="activity regulation">
    <text evidence="12">Na(+) is not transported, but it plays an essential structural role and its presence is essential for fluoride channel function.</text>
</comment>
<evidence type="ECO:0000256" key="10">
    <source>
        <dbReference type="ARBA" id="ARBA00035120"/>
    </source>
</evidence>
<evidence type="ECO:0000256" key="3">
    <source>
        <dbReference type="ARBA" id="ARBA00022519"/>
    </source>
</evidence>
<evidence type="ECO:0000256" key="9">
    <source>
        <dbReference type="ARBA" id="ARBA00023303"/>
    </source>
</evidence>
<accession>A0ABT8YIF0</accession>
<evidence type="ECO:0000256" key="12">
    <source>
        <dbReference type="HAMAP-Rule" id="MF_00454"/>
    </source>
</evidence>
<sequence>MQNILLVALGGAIGSVARHLTGTLTLRLFGPGFPWATLAVNVVGSFAIGFLIELIARRLNASMELRLFIVTGILGGFTTFSSFSLDIASLYERGDLMLAFAYLAATIIIGLGAVFAGLALGRALL</sequence>
<keyword evidence="8 12" id="KW-0472">Membrane</keyword>
<name>A0ABT8YIF0_9HYPH</name>
<comment type="catalytic activity">
    <reaction evidence="11">
        <text>fluoride(in) = fluoride(out)</text>
        <dbReference type="Rhea" id="RHEA:76159"/>
        <dbReference type="ChEBI" id="CHEBI:17051"/>
    </reaction>
    <physiologicalReaction direction="left-to-right" evidence="11">
        <dbReference type="Rhea" id="RHEA:76160"/>
    </physiologicalReaction>
</comment>
<evidence type="ECO:0000256" key="4">
    <source>
        <dbReference type="ARBA" id="ARBA00022692"/>
    </source>
</evidence>
<keyword evidence="2 12" id="KW-1003">Cell membrane</keyword>
<dbReference type="NCBIfam" id="TIGR00494">
    <property type="entry name" value="crcB"/>
    <property type="match status" value="1"/>
</dbReference>
<dbReference type="PANTHER" id="PTHR28259">
    <property type="entry name" value="FLUORIDE EXPORT PROTEIN 1-RELATED"/>
    <property type="match status" value="1"/>
</dbReference>
<dbReference type="EMBL" id="JAUOZU010000003">
    <property type="protein sequence ID" value="MDO6963098.1"/>
    <property type="molecule type" value="Genomic_DNA"/>
</dbReference>
<evidence type="ECO:0000256" key="5">
    <source>
        <dbReference type="ARBA" id="ARBA00022989"/>
    </source>
</evidence>
<evidence type="ECO:0000256" key="1">
    <source>
        <dbReference type="ARBA" id="ARBA00004651"/>
    </source>
</evidence>
<reference evidence="13" key="2">
    <citation type="submission" date="2023-07" db="EMBL/GenBank/DDBJ databases">
        <authorList>
            <person name="Shen H."/>
        </authorList>
    </citation>
    <scope>NUCLEOTIDE SEQUENCE</scope>
    <source>
        <strain evidence="13">TNR-22</strain>
    </source>
</reference>
<keyword evidence="6 12" id="KW-0915">Sodium</keyword>
<keyword evidence="14" id="KW-1185">Reference proteome</keyword>
<keyword evidence="3" id="KW-0997">Cell inner membrane</keyword>
<keyword evidence="12" id="KW-0479">Metal-binding</keyword>
<dbReference type="PANTHER" id="PTHR28259:SF1">
    <property type="entry name" value="FLUORIDE EXPORT PROTEIN 1-RELATED"/>
    <property type="match status" value="1"/>
</dbReference>
<dbReference type="InterPro" id="IPR003691">
    <property type="entry name" value="FluC"/>
</dbReference>
<organism evidence="13 14">
    <name type="scientific">Rhizobium alvei</name>
    <dbReference type="NCBI Taxonomy" id="1132659"/>
    <lineage>
        <taxon>Bacteria</taxon>
        <taxon>Pseudomonadati</taxon>
        <taxon>Pseudomonadota</taxon>
        <taxon>Alphaproteobacteria</taxon>
        <taxon>Hyphomicrobiales</taxon>
        <taxon>Rhizobiaceae</taxon>
        <taxon>Rhizobium/Agrobacterium group</taxon>
        <taxon>Rhizobium</taxon>
    </lineage>
</organism>
<feature type="binding site" evidence="12">
    <location>
        <position position="78"/>
    </location>
    <ligand>
        <name>Na(+)</name>
        <dbReference type="ChEBI" id="CHEBI:29101"/>
        <note>structural</note>
    </ligand>
</feature>
<feature type="binding site" evidence="12">
    <location>
        <position position="75"/>
    </location>
    <ligand>
        <name>Na(+)</name>
        <dbReference type="ChEBI" id="CHEBI:29101"/>
        <note>structural</note>
    </ligand>
</feature>
<keyword evidence="4 12" id="KW-0812">Transmembrane</keyword>
<evidence type="ECO:0000313" key="13">
    <source>
        <dbReference type="EMBL" id="MDO6963098.1"/>
    </source>
</evidence>
<comment type="function">
    <text evidence="12">Fluoride-specific ion channel. Important for reducing fluoride concentration in the cell, thus reducing its toxicity.</text>
</comment>
<evidence type="ECO:0000256" key="11">
    <source>
        <dbReference type="ARBA" id="ARBA00035585"/>
    </source>
</evidence>
<feature type="transmembrane region" description="Helical" evidence="12">
    <location>
        <begin position="33"/>
        <end position="55"/>
    </location>
</feature>
<evidence type="ECO:0000256" key="8">
    <source>
        <dbReference type="ARBA" id="ARBA00023136"/>
    </source>
</evidence>
<dbReference type="RefSeq" id="WP_304374987.1">
    <property type="nucleotide sequence ID" value="NZ_JAUOZU010000003.1"/>
</dbReference>
<proteinExistence type="inferred from homology"/>
<keyword evidence="9 12" id="KW-0407">Ion channel</keyword>